<comment type="caution">
    <text evidence="5">The sequence shown here is derived from an EMBL/GenBank/DDBJ whole genome shotgun (WGS) entry which is preliminary data.</text>
</comment>
<dbReference type="EMBL" id="JWZX01002734">
    <property type="protein sequence ID" value="KOO27294.1"/>
    <property type="molecule type" value="Genomic_DNA"/>
</dbReference>
<evidence type="ECO:0000256" key="4">
    <source>
        <dbReference type="SAM" id="MobiDB-lite"/>
    </source>
</evidence>
<gene>
    <name evidence="5" type="ORF">Ctob_013055</name>
</gene>
<evidence type="ECO:0000256" key="2">
    <source>
        <dbReference type="ARBA" id="ARBA00022840"/>
    </source>
</evidence>
<dbReference type="OrthoDB" id="164621at2759"/>
<dbReference type="PANTHER" id="PTHR19375">
    <property type="entry name" value="HEAT SHOCK PROTEIN 70KDA"/>
    <property type="match status" value="1"/>
</dbReference>
<keyword evidence="1 3" id="KW-0547">Nucleotide-binding</keyword>
<name>A0A0M0JL31_9EUKA</name>
<dbReference type="FunFam" id="3.90.640.10:FF:000003">
    <property type="entry name" value="Molecular chaperone DnaK"/>
    <property type="match status" value="1"/>
</dbReference>
<comment type="similarity">
    <text evidence="3">Belongs to the heat shock protein 70 family.</text>
</comment>
<dbReference type="AlphaFoldDB" id="A0A0M0JL31"/>
<organism evidence="5 6">
    <name type="scientific">Chrysochromulina tobinii</name>
    <dbReference type="NCBI Taxonomy" id="1460289"/>
    <lineage>
        <taxon>Eukaryota</taxon>
        <taxon>Haptista</taxon>
        <taxon>Haptophyta</taxon>
        <taxon>Prymnesiophyceae</taxon>
        <taxon>Prymnesiales</taxon>
        <taxon>Chrysochromulinaceae</taxon>
        <taxon>Chrysochromulina</taxon>
    </lineage>
</organism>
<proteinExistence type="inferred from homology"/>
<evidence type="ECO:0000256" key="3">
    <source>
        <dbReference type="RuleBase" id="RU003322"/>
    </source>
</evidence>
<evidence type="ECO:0000313" key="6">
    <source>
        <dbReference type="Proteomes" id="UP000037460"/>
    </source>
</evidence>
<reference evidence="6" key="1">
    <citation type="journal article" date="2015" name="PLoS Genet.">
        <title>Genome Sequence and Transcriptome Analyses of Chrysochromulina tobin: Metabolic Tools for Enhanced Algal Fitness in the Prominent Order Prymnesiales (Haptophyceae).</title>
        <authorList>
            <person name="Hovde B.T."/>
            <person name="Deodato C.R."/>
            <person name="Hunsperger H.M."/>
            <person name="Ryken S.A."/>
            <person name="Yost W."/>
            <person name="Jha R.K."/>
            <person name="Patterson J."/>
            <person name="Monnat R.J. Jr."/>
            <person name="Barlow S.B."/>
            <person name="Starkenburg S.R."/>
            <person name="Cattolico R.A."/>
        </authorList>
    </citation>
    <scope>NUCLEOTIDE SEQUENCE</scope>
    <source>
        <strain evidence="6">CCMP291</strain>
    </source>
</reference>
<protein>
    <submittedName>
        <fullName evidence="5">Molecular chaperone</fullName>
    </submittedName>
</protein>
<dbReference type="SUPFAM" id="SSF53067">
    <property type="entry name" value="Actin-like ATPase domain"/>
    <property type="match status" value="2"/>
</dbReference>
<keyword evidence="6" id="KW-1185">Reference proteome</keyword>
<evidence type="ECO:0000313" key="5">
    <source>
        <dbReference type="EMBL" id="KOO27294.1"/>
    </source>
</evidence>
<dbReference type="GO" id="GO:0140662">
    <property type="term" value="F:ATP-dependent protein folding chaperone"/>
    <property type="evidence" value="ECO:0007669"/>
    <property type="project" value="InterPro"/>
</dbReference>
<accession>A0A0M0JL31</accession>
<dbReference type="InterPro" id="IPR043129">
    <property type="entry name" value="ATPase_NBD"/>
</dbReference>
<feature type="region of interest" description="Disordered" evidence="4">
    <location>
        <begin position="87"/>
        <end position="118"/>
    </location>
</feature>
<dbReference type="PRINTS" id="PR00301">
    <property type="entry name" value="HEATSHOCK70"/>
</dbReference>
<evidence type="ECO:0000256" key="1">
    <source>
        <dbReference type="ARBA" id="ARBA00022741"/>
    </source>
</evidence>
<dbReference type="InterPro" id="IPR013126">
    <property type="entry name" value="Hsp_70_fam"/>
</dbReference>
<dbReference type="Gene3D" id="3.30.420.40">
    <property type="match status" value="2"/>
</dbReference>
<dbReference type="Gene3D" id="3.90.640.10">
    <property type="entry name" value="Actin, Chain A, domain 4"/>
    <property type="match status" value="1"/>
</dbReference>
<feature type="compositionally biased region" description="Low complexity" evidence="4">
    <location>
        <begin position="87"/>
        <end position="117"/>
    </location>
</feature>
<sequence length="550" mass="56383">MAMRATCACSRSRHSCASRALGPFSARARLLRTSRPAEIGPLIAGIGIAAVLYGTKMLLDVANNPEVQDTVRRAAASASDAAGQAAARAKDAAAQMQRGARSGTDAASASTATSPDTRTAESYFTTDVMGVDLGHGAKEWSGACVAVVAGGVLRVVENEQGSRTTPGAVAFSDSGDVLVGQPAKNLLYSRNARSVVGHQLLLGMQYDSPEATALRTPDTALRTPGAGPGASGAVSGGLALELAKDSSTGMALIQVHGVGHKPEELSGRVLTVLRSSAEAALGGGRSVLSAVIGTPVGASEATRSALVAAGKRAGLHRVELIDEAIAGACAAEHELKESLTPVRRLGVYALGGKAFSFSVLERAVVGAHNGATLHGWSVLAAQRSLLIGAERFDEAIVDFLVAGFKEEHGIDLTRDHLALQRLHEAAETAKVALTAAVTSTISLPFITADAKGPKHMEVSLSRAKFDSLVEPTLHASMQVSTAVLAAASVRPSDLDAILLLGGSARTAAVAALATRHFGRSPLRMARPEEAIALGAAALAQRMQAQQFASS</sequence>
<dbReference type="Proteomes" id="UP000037460">
    <property type="component" value="Unassembled WGS sequence"/>
</dbReference>
<keyword evidence="2 3" id="KW-0067">ATP-binding</keyword>
<dbReference type="GO" id="GO:0005524">
    <property type="term" value="F:ATP binding"/>
    <property type="evidence" value="ECO:0007669"/>
    <property type="project" value="UniProtKB-KW"/>
</dbReference>
<dbReference type="Pfam" id="PF00012">
    <property type="entry name" value="HSP70"/>
    <property type="match status" value="2"/>
</dbReference>